<accession>A0A7C4HD67</accession>
<keyword evidence="1" id="KW-0472">Membrane</keyword>
<comment type="caution">
    <text evidence="2">The sequence shown here is derived from an EMBL/GenBank/DDBJ whole genome shotgun (WGS) entry which is preliminary data.</text>
</comment>
<gene>
    <name evidence="2" type="ORF">ENU14_01980</name>
</gene>
<feature type="transmembrane region" description="Helical" evidence="1">
    <location>
        <begin position="1156"/>
        <end position="1176"/>
    </location>
</feature>
<keyword evidence="1" id="KW-0812">Transmembrane</keyword>
<proteinExistence type="predicted"/>
<protein>
    <submittedName>
        <fullName evidence="2">Uncharacterized protein</fullName>
    </submittedName>
</protein>
<organism evidence="2">
    <name type="scientific">Staphylothermus marinus</name>
    <dbReference type="NCBI Taxonomy" id="2280"/>
    <lineage>
        <taxon>Archaea</taxon>
        <taxon>Thermoproteota</taxon>
        <taxon>Thermoprotei</taxon>
        <taxon>Desulfurococcales</taxon>
        <taxon>Desulfurococcaceae</taxon>
        <taxon>Staphylothermus</taxon>
    </lineage>
</organism>
<sequence length="1192" mass="134381">MLKELNLRFLFILLLILVNTLPIGYNVSSVDYIDWIIENYSFRSSTGESVYPGSRNTQLTIIARYIDSYDAINPVACINLPEGFQYIESNCVPARDFGDNVTDIVKPGITVYFRFRINVDRSIEPGLYEALVNITYFKINDNNLYWEIFSVELEVSEYPPLDLKIVDSYFSPYNYPGARNVDIILIILNNGESSINSLRLNLILPVELVEPSEINYTYVLTIPTGREVYLSIGPVVINPYASPNTRYTGILRVYAQLSTSDNVVYSDERQYNITLSTGCSDVVKINVLTYELTSNTQLPGLRNTGLRILIQSLEDDLLNIKYSRVLLENAESVNGSNTVIYVHNTILNYLDVFWITYNGINIYENASYMRVNTTIYGTMVRNNIEYPVSINLSFTIILINRDIEIYVEKIWWRDSIAYPGSTSNELIISIFNNETQLSIIDAVVELETFSNVIYPNNLTVYNIVLNSGSLTEIVYTDIAIPESTQPGLYEEVLKITGVLRCVDNSFKYITITRRISILVTDYSNLEPVLPMFSIIDTYWGEVTPQYVYPGEAKAPLTIVLQNTGIVTVSNTFIVIESIEPSDVFPLGNSAICSLQLSPGSVCSATVYLDLRNSSSGLKTINIVVKYNLNIYNLNKVFVQKLKSSIYLPEYMPGGKVLVVDYRWLNNNPVYNGSRKVVLSITFSNLEAYTIGSIWVSLKTPRGVEIHSGYSRTIYVNGPVMSLQTATVYFTLDLLCFPGIYNATVEFDYYLQSNNGGIRKTSVDKISLIVENSTGSIEFVTYGWITLPRTPPVYGAQLYIILRNVGFPTLSNPVLKMKLPSSVVESRTNSSEPLLIPLAILTPQQLFINQITSNNIFQLLTQFVQSTPTSSVSKGDFLTFIVLLNIEENYTVLNIPCNLSFIDHWGEEYYVSLNLLIELLTVPPVLNIYPESPLIVFRNGTAFLDVVVENNYSVRVANVYVVLIPVSGNAIPINSLKYIEKLEGRSRVVVRFELVYNPVQIHVSSIPASFSSAVFQTTLIYTDVSGVIHSINTTLAVLVKPFIEIILLPEIVAKYSKGILSVNGIIANIGISTAKSTVIYLKYSNLETVYIIGDVEPSSQLPFRLEITTQYTSDKCTLVVKYRDEYGIEYLLTEELEIQRVFEESVTTTTVENRLDVLKYLVIVAIVCFLSGVFYVIHRYVKNTSKRMMYETS</sequence>
<reference evidence="2" key="1">
    <citation type="journal article" date="2020" name="mSystems">
        <title>Genome- and Community-Level Interaction Insights into Carbon Utilization and Element Cycling Functions of Hydrothermarchaeota in Hydrothermal Sediment.</title>
        <authorList>
            <person name="Zhou Z."/>
            <person name="Liu Y."/>
            <person name="Xu W."/>
            <person name="Pan J."/>
            <person name="Luo Z.H."/>
            <person name="Li M."/>
        </authorList>
    </citation>
    <scope>NUCLEOTIDE SEQUENCE [LARGE SCALE GENOMIC DNA]</scope>
    <source>
        <strain evidence="2">SpSt-642</strain>
    </source>
</reference>
<dbReference type="EMBL" id="DTBJ01000016">
    <property type="protein sequence ID" value="HGM58344.1"/>
    <property type="molecule type" value="Genomic_DNA"/>
</dbReference>
<keyword evidence="1" id="KW-1133">Transmembrane helix</keyword>
<evidence type="ECO:0000256" key="1">
    <source>
        <dbReference type="SAM" id="Phobius"/>
    </source>
</evidence>
<dbReference type="AlphaFoldDB" id="A0A7C4HD67"/>
<name>A0A7C4HD67_STAMA</name>
<evidence type="ECO:0000313" key="2">
    <source>
        <dbReference type="EMBL" id="HGM58344.1"/>
    </source>
</evidence>